<organism evidence="2 3">
    <name type="scientific">Botrytis porri</name>
    <dbReference type="NCBI Taxonomy" id="87229"/>
    <lineage>
        <taxon>Eukaryota</taxon>
        <taxon>Fungi</taxon>
        <taxon>Dikarya</taxon>
        <taxon>Ascomycota</taxon>
        <taxon>Pezizomycotina</taxon>
        <taxon>Leotiomycetes</taxon>
        <taxon>Helotiales</taxon>
        <taxon>Sclerotiniaceae</taxon>
        <taxon>Botrytis</taxon>
    </lineage>
</organism>
<feature type="compositionally biased region" description="Acidic residues" evidence="1">
    <location>
        <begin position="113"/>
        <end position="123"/>
    </location>
</feature>
<gene>
    <name evidence="2" type="ORF">BPOR_0525g00110</name>
</gene>
<evidence type="ECO:0000313" key="2">
    <source>
        <dbReference type="EMBL" id="TGO84279.1"/>
    </source>
</evidence>
<dbReference type="EMBL" id="PQXO01000524">
    <property type="protein sequence ID" value="TGO84279.1"/>
    <property type="molecule type" value="Genomic_DNA"/>
</dbReference>
<dbReference type="AlphaFoldDB" id="A0A4Z1KR63"/>
<dbReference type="Proteomes" id="UP000297280">
    <property type="component" value="Unassembled WGS sequence"/>
</dbReference>
<accession>A0A4Z1KR63</accession>
<evidence type="ECO:0000313" key="3">
    <source>
        <dbReference type="Proteomes" id="UP000297280"/>
    </source>
</evidence>
<feature type="compositionally biased region" description="Polar residues" evidence="1">
    <location>
        <begin position="317"/>
        <end position="339"/>
    </location>
</feature>
<feature type="region of interest" description="Disordered" evidence="1">
    <location>
        <begin position="201"/>
        <end position="236"/>
    </location>
</feature>
<feature type="compositionally biased region" description="Basic and acidic residues" evidence="1">
    <location>
        <begin position="124"/>
        <end position="144"/>
    </location>
</feature>
<feature type="compositionally biased region" description="Polar residues" evidence="1">
    <location>
        <begin position="87"/>
        <end position="97"/>
    </location>
</feature>
<feature type="region of interest" description="Disordered" evidence="1">
    <location>
        <begin position="1"/>
        <end position="20"/>
    </location>
</feature>
<feature type="region of interest" description="Disordered" evidence="1">
    <location>
        <begin position="315"/>
        <end position="339"/>
    </location>
</feature>
<feature type="region of interest" description="Disordered" evidence="1">
    <location>
        <begin position="80"/>
        <end position="187"/>
    </location>
</feature>
<name>A0A4Z1KR63_9HELO</name>
<keyword evidence="3" id="KW-1185">Reference proteome</keyword>
<proteinExistence type="predicted"/>
<evidence type="ECO:0000256" key="1">
    <source>
        <dbReference type="SAM" id="MobiDB-lite"/>
    </source>
</evidence>
<reference evidence="2 3" key="1">
    <citation type="submission" date="2017-12" db="EMBL/GenBank/DDBJ databases">
        <title>Comparative genomics of Botrytis spp.</title>
        <authorList>
            <person name="Valero-Jimenez C.A."/>
            <person name="Tapia P."/>
            <person name="Veloso J."/>
            <person name="Silva-Moreno E."/>
            <person name="Staats M."/>
            <person name="Valdes J.H."/>
            <person name="Van Kan J.A.L."/>
        </authorList>
    </citation>
    <scope>NUCLEOTIDE SEQUENCE [LARGE SCALE GENOMIC DNA]</scope>
    <source>
        <strain evidence="2 3">MUCL3349</strain>
    </source>
</reference>
<feature type="compositionally biased region" description="Polar residues" evidence="1">
    <location>
        <begin position="158"/>
        <end position="167"/>
    </location>
</feature>
<comment type="caution">
    <text evidence="2">The sequence shown here is derived from an EMBL/GenBank/DDBJ whole genome shotgun (WGS) entry which is preliminary data.</text>
</comment>
<sequence length="339" mass="38296">MPKQVRKNIPPRPSQKLDQLSSRLSHTLYLLHSEARLVPSRNCSLRKRKGLLAKAKEAHGRKTKTRLAPRRKLERRVVLSRIRRENNGSLPSTVNQTRKPRREAPVVINLVSESEDTEIEELESENHESENENRSEDGAEEGKKITRSISSDVRKTRSISVVANGWSQAHPHQHSSETTDDEEKEDRYVPVKKYTAKIKCLPPNEDMPERHKGSNTATRNEEDRYSEEGDDSEEEKVIRSALSEYTGNSLNLPIAKGTVPGPKYGRELALALQQLEEDTILTSKNSKQAPHFKKCHSNMTQRGEGYISGQNLMPKIQQGNTSITSSSTPELKTKGLSHN</sequence>
<protein>
    <submittedName>
        <fullName evidence="2">Uncharacterized protein</fullName>
    </submittedName>
</protein>